<reference evidence="1" key="1">
    <citation type="submission" date="2015-11" db="EMBL/GenBank/DDBJ databases">
        <title>De novo transcriptome assembly of four potential Pierce s Disease insect vectors from Arizona vineyards.</title>
        <authorList>
            <person name="Tassone E.E."/>
        </authorList>
    </citation>
    <scope>NUCLEOTIDE SEQUENCE</scope>
</reference>
<feature type="non-terminal residue" evidence="1">
    <location>
        <position position="1"/>
    </location>
</feature>
<dbReference type="EMBL" id="GECZ01029781">
    <property type="protein sequence ID" value="JAS39988.1"/>
    <property type="molecule type" value="Transcribed_RNA"/>
</dbReference>
<accession>A0A1B6EPY6</accession>
<name>A0A1B6EPY6_9HEMI</name>
<proteinExistence type="predicted"/>
<organism evidence="1">
    <name type="scientific">Cuerna arida</name>
    <dbReference type="NCBI Taxonomy" id="1464854"/>
    <lineage>
        <taxon>Eukaryota</taxon>
        <taxon>Metazoa</taxon>
        <taxon>Ecdysozoa</taxon>
        <taxon>Arthropoda</taxon>
        <taxon>Hexapoda</taxon>
        <taxon>Insecta</taxon>
        <taxon>Pterygota</taxon>
        <taxon>Neoptera</taxon>
        <taxon>Paraneoptera</taxon>
        <taxon>Hemiptera</taxon>
        <taxon>Auchenorrhyncha</taxon>
        <taxon>Membracoidea</taxon>
        <taxon>Cicadellidae</taxon>
        <taxon>Cicadellinae</taxon>
        <taxon>Proconiini</taxon>
        <taxon>Cuerna</taxon>
    </lineage>
</organism>
<gene>
    <name evidence="1" type="ORF">g.16227</name>
</gene>
<evidence type="ECO:0000313" key="1">
    <source>
        <dbReference type="EMBL" id="JAS39988.1"/>
    </source>
</evidence>
<dbReference type="AlphaFoldDB" id="A0A1B6EPY6"/>
<protein>
    <submittedName>
        <fullName evidence="1">Uncharacterized protein</fullName>
    </submittedName>
</protein>
<sequence length="118" mass="13107">YLRHIMDWAIQDRSSTPNGTQTGRKEVNVSADPVPEAHQSWGRAVLEAVAVSETDLKQILLSGLCGNTELDPFKQAGTVNFVVDQLEQKGKIGHPSSALQTLKIKSRRQLANWNVVEW</sequence>